<organism evidence="1 2">
    <name type="scientific">Mycobacterium adipatum</name>
    <dbReference type="NCBI Taxonomy" id="1682113"/>
    <lineage>
        <taxon>Bacteria</taxon>
        <taxon>Bacillati</taxon>
        <taxon>Actinomycetota</taxon>
        <taxon>Actinomycetes</taxon>
        <taxon>Mycobacteriales</taxon>
        <taxon>Mycobacteriaceae</taxon>
        <taxon>Mycobacterium</taxon>
    </lineage>
</organism>
<dbReference type="OrthoDB" id="4570648at2"/>
<geneLocation type="plasmid" evidence="2">
    <name>pmyc1</name>
</geneLocation>
<sequence length="110" mass="12724">MTEPDFSQWPQLGPYRTLFRVRRRVWVDMMRVFPGLGACSRRQDELPLFVRGSGLRMEPWMEGTLQAWLRRADGGWIAWVSVPATSTNGAAHVTLQLWVEPTAITPERPW</sequence>
<reference evidence="1 2" key="1">
    <citation type="submission" date="2016-05" db="EMBL/GenBank/DDBJ databases">
        <title>Complete genome sequence of a phthalic acid esters degrading Mycobacterium sp. YC-RL4.</title>
        <authorList>
            <person name="Ren L."/>
            <person name="Fan S."/>
            <person name="Ruth N."/>
            <person name="Jia Y."/>
            <person name="Wang J."/>
            <person name="Qiao C."/>
        </authorList>
    </citation>
    <scope>NUCLEOTIDE SEQUENCE [LARGE SCALE GENOMIC DNA]</scope>
    <source>
        <strain evidence="1 2">YC-RL4</strain>
        <plasmid evidence="2">pmyc1</plasmid>
    </source>
</reference>
<gene>
    <name evidence="1" type="ORF">A7U43_28570</name>
</gene>
<protein>
    <submittedName>
        <fullName evidence="1">Uncharacterized protein</fullName>
    </submittedName>
</protein>
<keyword evidence="2" id="KW-1185">Reference proteome</keyword>
<keyword evidence="1" id="KW-0614">Plasmid</keyword>
<dbReference type="EMBL" id="CP015597">
    <property type="protein sequence ID" value="ANE83467.1"/>
    <property type="molecule type" value="Genomic_DNA"/>
</dbReference>
<dbReference type="Proteomes" id="UP000077143">
    <property type="component" value="Plasmid pMYC1"/>
</dbReference>
<evidence type="ECO:0000313" key="1">
    <source>
        <dbReference type="EMBL" id="ANE83467.1"/>
    </source>
</evidence>
<evidence type="ECO:0000313" key="2">
    <source>
        <dbReference type="Proteomes" id="UP000077143"/>
    </source>
</evidence>
<dbReference type="KEGG" id="madi:A7U43_28570"/>
<proteinExistence type="predicted"/>
<dbReference type="AlphaFoldDB" id="A0A172UWF4"/>
<name>A0A172UWF4_9MYCO</name>
<accession>A0A172UWF4</accession>